<accession>A0AAV1IST0</accession>
<name>A0AAV1IST0_9NEOP</name>
<gene>
    <name evidence="1" type="ORF">LNINA_LOCUS79</name>
</gene>
<protein>
    <submittedName>
        <fullName evidence="1">Uncharacterized protein</fullName>
    </submittedName>
</protein>
<evidence type="ECO:0000313" key="1">
    <source>
        <dbReference type="EMBL" id="CAK1539987.1"/>
    </source>
</evidence>
<reference evidence="1 2" key="1">
    <citation type="submission" date="2023-11" db="EMBL/GenBank/DDBJ databases">
        <authorList>
            <person name="Okamura Y."/>
        </authorList>
    </citation>
    <scope>NUCLEOTIDE SEQUENCE [LARGE SCALE GENOMIC DNA]</scope>
</reference>
<dbReference type="EMBL" id="CAVLEF010000001">
    <property type="protein sequence ID" value="CAK1539987.1"/>
    <property type="molecule type" value="Genomic_DNA"/>
</dbReference>
<organism evidence="1 2">
    <name type="scientific">Leptosia nina</name>
    <dbReference type="NCBI Taxonomy" id="320188"/>
    <lineage>
        <taxon>Eukaryota</taxon>
        <taxon>Metazoa</taxon>
        <taxon>Ecdysozoa</taxon>
        <taxon>Arthropoda</taxon>
        <taxon>Hexapoda</taxon>
        <taxon>Insecta</taxon>
        <taxon>Pterygota</taxon>
        <taxon>Neoptera</taxon>
        <taxon>Endopterygota</taxon>
        <taxon>Lepidoptera</taxon>
        <taxon>Glossata</taxon>
        <taxon>Ditrysia</taxon>
        <taxon>Papilionoidea</taxon>
        <taxon>Pieridae</taxon>
        <taxon>Pierinae</taxon>
        <taxon>Leptosia</taxon>
    </lineage>
</organism>
<dbReference type="AlphaFoldDB" id="A0AAV1IST0"/>
<dbReference type="Proteomes" id="UP001497472">
    <property type="component" value="Unassembled WGS sequence"/>
</dbReference>
<comment type="caution">
    <text evidence="1">The sequence shown here is derived from an EMBL/GenBank/DDBJ whole genome shotgun (WGS) entry which is preliminary data.</text>
</comment>
<evidence type="ECO:0000313" key="2">
    <source>
        <dbReference type="Proteomes" id="UP001497472"/>
    </source>
</evidence>
<sequence length="98" mass="11104">MLEEIGNSRFRCAGQVRPVPVASQGPANLLDSLHDFYVSTGISFTCCTRSPVNSANDSLARYNDNVDNYHYIHLAVHDSNHILRWLHKQYAEEPEICN</sequence>
<proteinExistence type="predicted"/>
<keyword evidence="2" id="KW-1185">Reference proteome</keyword>